<dbReference type="EMBL" id="NIVC01002780">
    <property type="protein sequence ID" value="PAA55247.1"/>
    <property type="molecule type" value="Genomic_DNA"/>
</dbReference>
<accession>A0A267D9Z2</accession>
<organism evidence="5 8">
    <name type="scientific">Macrostomum lignano</name>
    <dbReference type="NCBI Taxonomy" id="282301"/>
    <lineage>
        <taxon>Eukaryota</taxon>
        <taxon>Metazoa</taxon>
        <taxon>Spiralia</taxon>
        <taxon>Lophotrochozoa</taxon>
        <taxon>Platyhelminthes</taxon>
        <taxon>Rhabditophora</taxon>
        <taxon>Macrostomorpha</taxon>
        <taxon>Macrostomida</taxon>
        <taxon>Macrostomidae</taxon>
        <taxon>Macrostomum</taxon>
    </lineage>
</organism>
<keyword evidence="8" id="KW-1185">Reference proteome</keyword>
<dbReference type="EMBL" id="NIVC01000799">
    <property type="protein sequence ID" value="PAA76719.1"/>
    <property type="molecule type" value="Genomic_DNA"/>
</dbReference>
<sequence>MMVYGHPASATDGAYFLQNFLSSVKHPPDEASPPQFFVSNFNGLAHPAIEPLMPATPMPPAPAASAGAPPAVTGGGGSGFLYNLLTARDASAVQQRSAFHAGCGGASPAPTTSNAAAAAAAASAAPMNAAAADFPRRSNSMGNPTTRRGSAHLLPPPPPALQPRQHQPQGQQLAGGRPSSVPRGFNAAAAAAAATSAYSGLSPSTSSPSACGFTSSEEPLDLSSSMRAMAAQEHQLAMMGGDADSSMGSPPDQQPMLRTILSQAAHRYQTQLQPVQLAKKNVMVAQSHVSDWLRKGSELVHTNAALFGALDRPAQAALLCRAWPSIIQLYMLENSFHFAVTPCSHELAEEQLNQNSGGGRLPTKKFAEDLQRLISTASAIPFDNMTYNLLRLAAIFKPESAHEIHLHEVQEEIMKHVLRHLEMKGMARHTKDAVAMLQAVSATDKDMLENLFCRHLLSLSVDEFIKTKLGC</sequence>
<evidence type="ECO:0000256" key="4">
    <source>
        <dbReference type="SAM" id="MobiDB-lite"/>
    </source>
</evidence>
<dbReference type="AlphaFoldDB" id="A0A267D9Z2"/>
<evidence type="ECO:0008006" key="9">
    <source>
        <dbReference type="Google" id="ProtNLM"/>
    </source>
</evidence>
<feature type="compositionally biased region" description="Polar residues" evidence="4">
    <location>
        <begin position="137"/>
        <end position="148"/>
    </location>
</feature>
<comment type="caution">
    <text evidence="5">The sequence shown here is derived from an EMBL/GenBank/DDBJ whole genome shotgun (WGS) entry which is preliminary data.</text>
</comment>
<keyword evidence="1" id="KW-0805">Transcription regulation</keyword>
<evidence type="ECO:0000256" key="1">
    <source>
        <dbReference type="ARBA" id="ARBA00023015"/>
    </source>
</evidence>
<name>A0A267D9Z2_9PLAT</name>
<evidence type="ECO:0000256" key="2">
    <source>
        <dbReference type="ARBA" id="ARBA00023163"/>
    </source>
</evidence>
<dbReference type="InterPro" id="IPR035500">
    <property type="entry name" value="NHR-like_dom_sf"/>
</dbReference>
<evidence type="ECO:0000256" key="3">
    <source>
        <dbReference type="ARBA" id="ARBA00023170"/>
    </source>
</evidence>
<feature type="region of interest" description="Disordered" evidence="4">
    <location>
        <begin position="131"/>
        <end position="182"/>
    </location>
</feature>
<feature type="compositionally biased region" description="Low complexity" evidence="4">
    <location>
        <begin position="162"/>
        <end position="175"/>
    </location>
</feature>
<gene>
    <name evidence="5" type="ORF">BOX15_Mlig002492g1</name>
    <name evidence="7" type="ORF">BOX15_Mlig002492g2</name>
    <name evidence="6" type="ORF">BOX15_Mlig025668g1</name>
</gene>
<proteinExistence type="predicted"/>
<dbReference type="EMBL" id="NIVC01005040">
    <property type="protein sequence ID" value="PAA46130.1"/>
    <property type="molecule type" value="Genomic_DNA"/>
</dbReference>
<evidence type="ECO:0000313" key="6">
    <source>
        <dbReference type="EMBL" id="PAA55247.1"/>
    </source>
</evidence>
<protein>
    <recommendedName>
        <fullName evidence="9">NR LBD domain-containing protein</fullName>
    </recommendedName>
</protein>
<dbReference type="Proteomes" id="UP000215902">
    <property type="component" value="Unassembled WGS sequence"/>
</dbReference>
<dbReference type="Gene3D" id="1.10.565.10">
    <property type="entry name" value="Retinoid X Receptor"/>
    <property type="match status" value="1"/>
</dbReference>
<keyword evidence="3" id="KW-0675">Receptor</keyword>
<evidence type="ECO:0000313" key="8">
    <source>
        <dbReference type="Proteomes" id="UP000215902"/>
    </source>
</evidence>
<feature type="region of interest" description="Disordered" evidence="4">
    <location>
        <begin position="198"/>
        <end position="218"/>
    </location>
</feature>
<feature type="compositionally biased region" description="Low complexity" evidence="4">
    <location>
        <begin position="198"/>
        <end position="210"/>
    </location>
</feature>
<reference evidence="5 8" key="1">
    <citation type="submission" date="2017-06" db="EMBL/GenBank/DDBJ databases">
        <title>A platform for efficient transgenesis in Macrostomum lignano, a flatworm model organism for stem cell research.</title>
        <authorList>
            <person name="Berezikov E."/>
        </authorList>
    </citation>
    <scope>NUCLEOTIDE SEQUENCE [LARGE SCALE GENOMIC DNA]</scope>
    <source>
        <strain evidence="5">DV1</strain>
        <tissue evidence="5">Whole organism</tissue>
    </source>
</reference>
<evidence type="ECO:0000313" key="7">
    <source>
        <dbReference type="EMBL" id="PAA76719.1"/>
    </source>
</evidence>
<dbReference type="STRING" id="282301.A0A267D9Z2"/>
<evidence type="ECO:0000313" key="5">
    <source>
        <dbReference type="EMBL" id="PAA46130.1"/>
    </source>
</evidence>
<keyword evidence="2" id="KW-0804">Transcription</keyword>